<dbReference type="Proteomes" id="UP000292919">
    <property type="component" value="Unassembled WGS sequence"/>
</dbReference>
<gene>
    <name evidence="1" type="ORF">EB812_08360</name>
</gene>
<proteinExistence type="predicted"/>
<dbReference type="EMBL" id="SIXC01000009">
    <property type="protein sequence ID" value="TBH79342.1"/>
    <property type="molecule type" value="Genomic_DNA"/>
</dbReference>
<reference evidence="1 2" key="1">
    <citation type="submission" date="2018-12" db="EMBL/GenBank/DDBJ databases">
        <title>First genome draft of Desulfovibrio legallis sp. nov.</title>
        <authorList>
            <person name="Ben Dhia O."/>
            <person name="Najjari A."/>
            <person name="Ferjani R."/>
            <person name="Fhoula I."/>
            <person name="Fardeau M.-L."/>
            <person name="Boudabbous A."/>
            <person name="Ouzari H.I."/>
        </authorList>
    </citation>
    <scope>NUCLEOTIDE SEQUENCE [LARGE SCALE GENOMIC DNA]</scope>
    <source>
        <strain evidence="1 2">H1T</strain>
    </source>
</reference>
<keyword evidence="2" id="KW-1185">Reference proteome</keyword>
<evidence type="ECO:0008006" key="3">
    <source>
        <dbReference type="Google" id="ProtNLM"/>
    </source>
</evidence>
<accession>A0A6H3FA28</accession>
<dbReference type="RefSeq" id="WP_130958076.1">
    <property type="nucleotide sequence ID" value="NZ_JBHSHA010000013.1"/>
</dbReference>
<dbReference type="PROSITE" id="PS51257">
    <property type="entry name" value="PROKAR_LIPOPROTEIN"/>
    <property type="match status" value="1"/>
</dbReference>
<evidence type="ECO:0000313" key="2">
    <source>
        <dbReference type="Proteomes" id="UP000292919"/>
    </source>
</evidence>
<comment type="caution">
    <text evidence="1">The sequence shown here is derived from an EMBL/GenBank/DDBJ whole genome shotgun (WGS) entry which is preliminary data.</text>
</comment>
<dbReference type="AlphaFoldDB" id="A0A6H3FA28"/>
<organism evidence="1 2">
    <name type="scientific">Desulfovibrio legallii</name>
    <dbReference type="NCBI Taxonomy" id="571438"/>
    <lineage>
        <taxon>Bacteria</taxon>
        <taxon>Pseudomonadati</taxon>
        <taxon>Thermodesulfobacteriota</taxon>
        <taxon>Desulfovibrionia</taxon>
        <taxon>Desulfovibrionales</taxon>
        <taxon>Desulfovibrionaceae</taxon>
        <taxon>Desulfovibrio</taxon>
    </lineage>
</organism>
<sequence length="213" mass="24092">MKTAIAAFIILIVSGCTIGPSKIAKTIEHESRESISQFAQPGKTSNIAILEKFKKPTAKLVRDDSKYTYMYAYWDRKTKSYGFFSGVAEVQVEQKTASFVFNSDGILEKFEFNDDFPFKTQMNRTGSNTLTSEKIVYEYSKLKYGESLDEVLKKLGAATVHTTQGDKQNISYTSFPFLSGICLEFQDKKLSSKYYYTTVELNAEEKSILKNAP</sequence>
<protein>
    <recommendedName>
        <fullName evidence="3">Lipoprotein</fullName>
    </recommendedName>
</protein>
<name>A0A6H3FA28_9BACT</name>
<evidence type="ECO:0000313" key="1">
    <source>
        <dbReference type="EMBL" id="TBH79342.1"/>
    </source>
</evidence>